<organism evidence="5 6">
    <name type="scientific">Humisphaera borealis</name>
    <dbReference type="NCBI Taxonomy" id="2807512"/>
    <lineage>
        <taxon>Bacteria</taxon>
        <taxon>Pseudomonadati</taxon>
        <taxon>Planctomycetota</taxon>
        <taxon>Phycisphaerae</taxon>
        <taxon>Tepidisphaerales</taxon>
        <taxon>Tepidisphaeraceae</taxon>
        <taxon>Humisphaera</taxon>
    </lineage>
</organism>
<dbReference type="PROSITE" id="PS51677">
    <property type="entry name" value="NODB"/>
    <property type="match status" value="1"/>
</dbReference>
<dbReference type="GO" id="GO:0005975">
    <property type="term" value="P:carbohydrate metabolic process"/>
    <property type="evidence" value="ECO:0007669"/>
    <property type="project" value="InterPro"/>
</dbReference>
<evidence type="ECO:0000256" key="1">
    <source>
        <dbReference type="ARBA" id="ARBA00004613"/>
    </source>
</evidence>
<name>A0A7M2WUK5_9BACT</name>
<dbReference type="AlphaFoldDB" id="A0A7M2WUK5"/>
<dbReference type="EMBL" id="CP063458">
    <property type="protein sequence ID" value="QOV89129.1"/>
    <property type="molecule type" value="Genomic_DNA"/>
</dbReference>
<accession>A0A7M2WUK5</accession>
<keyword evidence="6" id="KW-1185">Reference proteome</keyword>
<keyword evidence="2 3" id="KW-0732">Signal</keyword>
<proteinExistence type="predicted"/>
<evidence type="ECO:0000256" key="2">
    <source>
        <dbReference type="ARBA" id="ARBA00022729"/>
    </source>
</evidence>
<dbReference type="Proteomes" id="UP000593765">
    <property type="component" value="Chromosome"/>
</dbReference>
<feature type="signal peptide" evidence="3">
    <location>
        <begin position="1"/>
        <end position="29"/>
    </location>
</feature>
<dbReference type="Gene3D" id="3.20.20.370">
    <property type="entry name" value="Glycoside hydrolase/deacetylase"/>
    <property type="match status" value="2"/>
</dbReference>
<dbReference type="SUPFAM" id="SSF88713">
    <property type="entry name" value="Glycoside hydrolase/deacetylase"/>
    <property type="match status" value="1"/>
</dbReference>
<evidence type="ECO:0000256" key="3">
    <source>
        <dbReference type="SAM" id="SignalP"/>
    </source>
</evidence>
<dbReference type="Pfam" id="PF01522">
    <property type="entry name" value="Polysacc_deac_1"/>
    <property type="match status" value="1"/>
</dbReference>
<dbReference type="RefSeq" id="WP_206292149.1">
    <property type="nucleotide sequence ID" value="NZ_CP063458.1"/>
</dbReference>
<dbReference type="GO" id="GO:0005576">
    <property type="term" value="C:extracellular region"/>
    <property type="evidence" value="ECO:0007669"/>
    <property type="project" value="UniProtKB-SubCell"/>
</dbReference>
<sequence length="621" mass="67001">MTPTALRRLVMVVAFCCVAVGASGSRVHAAEAAPSDPLGILRKPIPEKLVVLTFDDSCASHATYVGPLLKKYGFGGTFYVSDAFAFRTRKDWYMTWEQIKRLDEMGFEIGNHTLGHGQLSATGLDGCLRAVTGLEEQCTTHRVTRPTTFCWPFYSVNSRLYDGLIARGYLFARGGHNKPYKPTADNPFDAPSFSISDGDIKRDSEVFYKAVKQATPGQVVVLTFHGVADGEHPTVGLDPAVFETYVRYLKDNQYTVISMRDLAAYVEPSKAAQLLSRPPFVPWGERSPAWGWVTARDNLLYLCVDKLPADRQLTLPAMTTRISAAWFLADTKKQPLVVTRKGSGIQTVTVPEFSTAAYGEKPTVIVAELTGGPVATLLDFVFPGLPEPEFAGDEIRVQVPLATDLTKLAPVYNTGSPLVTGKPVSGTQGDFSGPQKYTIAAPDGSTRVYTVKVTPTAGVVGLSSPSFERYDLDNDRNETLGRNPTGTTWTFHKPAGGGELGIKNLAETGYPPPAPDGTLHCVFMRGEGNGVSQAVTFDKGSYTIGLDVAKRRGYEKTAASLTLTLDGATVFTIDASNIVEAWKHFESPAIPVPAGVHVVGIVVGGGGMDLIDNVVLKHARQ</sequence>
<feature type="domain" description="NodB homology" evidence="4">
    <location>
        <begin position="48"/>
        <end position="257"/>
    </location>
</feature>
<dbReference type="PANTHER" id="PTHR34216">
    <property type="match status" value="1"/>
</dbReference>
<protein>
    <submittedName>
        <fullName evidence="5">Polysaccharide deacetylase family protein</fullName>
    </submittedName>
</protein>
<dbReference type="GO" id="GO:0016810">
    <property type="term" value="F:hydrolase activity, acting on carbon-nitrogen (but not peptide) bonds"/>
    <property type="evidence" value="ECO:0007669"/>
    <property type="project" value="InterPro"/>
</dbReference>
<dbReference type="KEGG" id="hbs:IPV69_23385"/>
<dbReference type="InterPro" id="IPR002509">
    <property type="entry name" value="NODB_dom"/>
</dbReference>
<reference evidence="5 6" key="1">
    <citation type="submission" date="2020-10" db="EMBL/GenBank/DDBJ databases">
        <title>Wide distribution of Phycisphaera-like planctomycetes from WD2101 soil group in peatlands and genome analysis of the first cultivated representative.</title>
        <authorList>
            <person name="Dedysh S.N."/>
            <person name="Beletsky A.V."/>
            <person name="Ivanova A."/>
            <person name="Kulichevskaya I.S."/>
            <person name="Suzina N.E."/>
            <person name="Philippov D.A."/>
            <person name="Rakitin A.L."/>
            <person name="Mardanov A.V."/>
            <person name="Ravin N.V."/>
        </authorList>
    </citation>
    <scope>NUCLEOTIDE SEQUENCE [LARGE SCALE GENOMIC DNA]</scope>
    <source>
        <strain evidence="5 6">M1803</strain>
    </source>
</reference>
<gene>
    <name evidence="5" type="ORF">IPV69_23385</name>
</gene>
<evidence type="ECO:0000313" key="5">
    <source>
        <dbReference type="EMBL" id="QOV89129.1"/>
    </source>
</evidence>
<dbReference type="PANTHER" id="PTHR34216:SF3">
    <property type="entry name" value="POLY-BETA-1,6-N-ACETYL-D-GLUCOSAMINE N-DEACETYLASE"/>
    <property type="match status" value="1"/>
</dbReference>
<dbReference type="Gene3D" id="2.60.40.2340">
    <property type="match status" value="1"/>
</dbReference>
<comment type="subcellular location">
    <subcellularLocation>
        <location evidence="1">Secreted</location>
    </subcellularLocation>
</comment>
<feature type="chain" id="PRO_5034079475" evidence="3">
    <location>
        <begin position="30"/>
        <end position="621"/>
    </location>
</feature>
<dbReference type="InterPro" id="IPR011330">
    <property type="entry name" value="Glyco_hydro/deAcase_b/a-brl"/>
</dbReference>
<evidence type="ECO:0000313" key="6">
    <source>
        <dbReference type="Proteomes" id="UP000593765"/>
    </source>
</evidence>
<dbReference type="Gene3D" id="2.60.120.260">
    <property type="entry name" value="Galactose-binding domain-like"/>
    <property type="match status" value="1"/>
</dbReference>
<dbReference type="InterPro" id="IPR051398">
    <property type="entry name" value="Polysacch_Deacetylase"/>
</dbReference>
<evidence type="ECO:0000259" key="4">
    <source>
        <dbReference type="PROSITE" id="PS51677"/>
    </source>
</evidence>